<organism evidence="1 2">
    <name type="scientific">Clostridium punense</name>
    <dbReference type="NCBI Taxonomy" id="1054297"/>
    <lineage>
        <taxon>Bacteria</taxon>
        <taxon>Bacillati</taxon>
        <taxon>Bacillota</taxon>
        <taxon>Clostridia</taxon>
        <taxon>Eubacteriales</taxon>
        <taxon>Clostridiaceae</taxon>
        <taxon>Clostridium</taxon>
    </lineage>
</organism>
<dbReference type="RefSeq" id="WP_021284991.1">
    <property type="nucleotide sequence ID" value="NZ_JAGGLL010000024.1"/>
</dbReference>
<dbReference type="InterPro" id="IPR036977">
    <property type="entry name" value="DNA_primase_Znf_CHC2"/>
</dbReference>
<dbReference type="Gene3D" id="3.30.70.1790">
    <property type="entry name" value="RepB DNA-primase, N-terminal domain"/>
    <property type="match status" value="1"/>
</dbReference>
<evidence type="ECO:0000313" key="2">
    <source>
        <dbReference type="Proteomes" id="UP001519308"/>
    </source>
</evidence>
<protein>
    <recommendedName>
        <fullName evidence="3">DNA primase</fullName>
    </recommendedName>
</protein>
<sequence length="656" mass="77624">MQAKDFLELLHGKNLINFRLINSDNAFNTTGLYDEETIKKLKKYNEQGYNVYFVVNGGGTQKHQINKFNAVFIDLDCGRNDDKNYYPLEETKQYKEKCIDKLKEFKNKPSITIETRNGLHVYWLLNEGASNEEFEDCQLRLINYFQSDKQVKTVERIMRVPDYYWTKDINNRFMCKVLELNNIRYDIEDIICDLPYEEKIGQAHPTNKYNNNTNVFISGTSMYSHNLDLVRNSEWKSLREIIKPKQVMLSNYKDVYDYLKKQDLKNFLGLPKSFNCIFHEDKNPSANIFLDPKTNYYWYKCYSEDCDVVKDIISITENILMCNTPQALNFLRRVYDIKFVESDWEKEMKEILDSNIRFLMDSERFKIIAPETYKRIKNYIPNLILINSFAKEKVFTDNFTDGSGIPLFFASLSHLQSVCKRYDQKRMTSMITLLTYLGLLNKVKENEIPDFLLKESKYQAKIKGQKNIINYYSIPSYCDAIMAFSESKAKEFNEKGLTMKGISRELIYRTFGEEEANRVFPQSAGKQLTDMSEEFSLLVDRVILNFIKIQGYVREGQVIESFKGNKEILRCRIKRVIPETLEKYDLVRIKLNKLLKERLNIDEVGYPYVIMQRDKYNLYSQKYCNNLFNFLKSKTGHQVGLRSFPRIFRRESISIK</sequence>
<accession>A0ABS4K5T8</accession>
<dbReference type="Proteomes" id="UP001519308">
    <property type="component" value="Unassembled WGS sequence"/>
</dbReference>
<evidence type="ECO:0000313" key="1">
    <source>
        <dbReference type="EMBL" id="MBP2023139.1"/>
    </source>
</evidence>
<proteinExistence type="predicted"/>
<reference evidence="1 2" key="1">
    <citation type="submission" date="2021-03" db="EMBL/GenBank/DDBJ databases">
        <title>Genomic Encyclopedia of Type Strains, Phase IV (KMG-IV): sequencing the most valuable type-strain genomes for metagenomic binning, comparative biology and taxonomic classification.</title>
        <authorList>
            <person name="Goeker M."/>
        </authorList>
    </citation>
    <scope>NUCLEOTIDE SEQUENCE [LARGE SCALE GENOMIC DNA]</scope>
    <source>
        <strain evidence="1 2">DSM 28650</strain>
    </source>
</reference>
<name>A0ABS4K5T8_9CLOT</name>
<dbReference type="Gene3D" id="3.90.580.10">
    <property type="entry name" value="Zinc finger, CHC2-type domain"/>
    <property type="match status" value="1"/>
</dbReference>
<evidence type="ECO:0008006" key="3">
    <source>
        <dbReference type="Google" id="ProtNLM"/>
    </source>
</evidence>
<dbReference type="EMBL" id="JAGGLL010000024">
    <property type="protein sequence ID" value="MBP2023139.1"/>
    <property type="molecule type" value="Genomic_DNA"/>
</dbReference>
<comment type="caution">
    <text evidence="1">The sequence shown here is derived from an EMBL/GenBank/DDBJ whole genome shotgun (WGS) entry which is preliminary data.</text>
</comment>
<gene>
    <name evidence="1" type="ORF">J2Z44_002974</name>
</gene>
<keyword evidence="2" id="KW-1185">Reference proteome</keyword>